<evidence type="ECO:0000256" key="3">
    <source>
        <dbReference type="ARBA" id="ARBA00022692"/>
    </source>
</evidence>
<dbReference type="GO" id="GO:0005886">
    <property type="term" value="C:plasma membrane"/>
    <property type="evidence" value="ECO:0007669"/>
    <property type="project" value="UniProtKB-SubCell"/>
</dbReference>
<feature type="transmembrane region" description="Helical" evidence="7">
    <location>
        <begin position="266"/>
        <end position="287"/>
    </location>
</feature>
<accession>A0A2P8DLV6</accession>
<keyword evidence="4 7" id="KW-1133">Transmembrane helix</keyword>
<evidence type="ECO:0000256" key="2">
    <source>
        <dbReference type="ARBA" id="ARBA00022475"/>
    </source>
</evidence>
<feature type="compositionally biased region" description="Low complexity" evidence="6">
    <location>
        <begin position="472"/>
        <end position="481"/>
    </location>
</feature>
<feature type="region of interest" description="Disordered" evidence="6">
    <location>
        <begin position="319"/>
        <end position="498"/>
    </location>
</feature>
<feature type="transmembrane region" description="Helical" evidence="7">
    <location>
        <begin position="202"/>
        <end position="221"/>
    </location>
</feature>
<feature type="compositionally biased region" description="Pro residues" evidence="6">
    <location>
        <begin position="427"/>
        <end position="436"/>
    </location>
</feature>
<comment type="subcellular location">
    <subcellularLocation>
        <location evidence="1">Cell membrane</location>
        <topology evidence="1">Multi-pass membrane protein</topology>
    </subcellularLocation>
</comment>
<evidence type="ECO:0000256" key="7">
    <source>
        <dbReference type="SAM" id="Phobius"/>
    </source>
</evidence>
<evidence type="ECO:0000256" key="5">
    <source>
        <dbReference type="ARBA" id="ARBA00023136"/>
    </source>
</evidence>
<feature type="compositionally biased region" description="Low complexity" evidence="6">
    <location>
        <begin position="404"/>
        <end position="426"/>
    </location>
</feature>
<evidence type="ECO:0000256" key="4">
    <source>
        <dbReference type="ARBA" id="ARBA00022989"/>
    </source>
</evidence>
<feature type="compositionally biased region" description="Basic and acidic residues" evidence="6">
    <location>
        <begin position="353"/>
        <end position="364"/>
    </location>
</feature>
<dbReference type="PANTHER" id="PTHR30213:SF0">
    <property type="entry name" value="UPF0761 MEMBRANE PROTEIN YIHY"/>
    <property type="match status" value="1"/>
</dbReference>
<feature type="transmembrane region" description="Helical" evidence="7">
    <location>
        <begin position="130"/>
        <end position="150"/>
    </location>
</feature>
<keyword evidence="9" id="KW-1185">Reference proteome</keyword>
<proteinExistence type="predicted"/>
<dbReference type="PANTHER" id="PTHR30213">
    <property type="entry name" value="INNER MEMBRANE PROTEIN YHJD"/>
    <property type="match status" value="1"/>
</dbReference>
<dbReference type="Pfam" id="PF03631">
    <property type="entry name" value="Virul_fac_BrkB"/>
    <property type="match status" value="1"/>
</dbReference>
<comment type="caution">
    <text evidence="8">The sequence shown here is derived from an EMBL/GenBank/DDBJ whole genome shotgun (WGS) entry which is preliminary data.</text>
</comment>
<feature type="transmembrane region" description="Helical" evidence="7">
    <location>
        <begin position="162"/>
        <end position="182"/>
    </location>
</feature>
<dbReference type="Proteomes" id="UP000240542">
    <property type="component" value="Unassembled WGS sequence"/>
</dbReference>
<feature type="compositionally biased region" description="Acidic residues" evidence="6">
    <location>
        <begin position="338"/>
        <end position="348"/>
    </location>
</feature>
<reference evidence="8 9" key="1">
    <citation type="submission" date="2018-03" db="EMBL/GenBank/DDBJ databases">
        <title>Genomic Encyclopedia of Archaeal and Bacterial Type Strains, Phase II (KMG-II): from individual species to whole genera.</title>
        <authorList>
            <person name="Goeker M."/>
        </authorList>
    </citation>
    <scope>NUCLEOTIDE SEQUENCE [LARGE SCALE GENOMIC DNA]</scope>
    <source>
        <strain evidence="8 9">DSM 45312</strain>
    </source>
</reference>
<keyword evidence="5 7" id="KW-0472">Membrane</keyword>
<protein>
    <submittedName>
        <fullName evidence="8">Membrane protein</fullName>
    </submittedName>
</protein>
<name>A0A2P8DLV6_9ACTN</name>
<sequence length="498" mass="52298">MDDVGTLLERLIEAARQWRTRHRIPGAAATLIVRTTMSAYRTRVLGLAAESAFFALLSLPALLLGLVGTLGHLRSVLGARTVLDIRAWILDLAAKALTSNTVDTLVTPLVDDFIRGAQGGLLSVSFLVSLWSGSRAMSVFIEAITISYGLEDLRGFIWHRALAFVAYLGGLLFGLVVLPVVVAGPDLLERLLPMTAPYMHLSYWPIVGLLSLACIVVLYALSVPVHTPLWRHLPGALVAVLILMFGSVGLRVYLDASFGEVTVYGSLAAPIIILAWLYVMALAVLIGSSLNAEIDAMWPTPETASARAAIAARRHARSRRVVERHERALQNVTAADADPGDQGDDEDAPPATEPHEAEATGTRDPEEEPAAPQEPGETAPRETAPAEQAGTRAQRDGDGRAEPGDGAAPPRPDGAAEPPARRTPLPAQEPPAPPRPSGDGVRSGAEAAGRLDGQAGSQRPPAPDPGDGGGAAEPAAPPDNGRGADPHGDHGGAQTPAR</sequence>
<feature type="transmembrane region" description="Helical" evidence="7">
    <location>
        <begin position="44"/>
        <end position="67"/>
    </location>
</feature>
<evidence type="ECO:0000256" key="6">
    <source>
        <dbReference type="SAM" id="MobiDB-lite"/>
    </source>
</evidence>
<evidence type="ECO:0000313" key="8">
    <source>
        <dbReference type="EMBL" id="PSK98171.1"/>
    </source>
</evidence>
<evidence type="ECO:0000256" key="1">
    <source>
        <dbReference type="ARBA" id="ARBA00004651"/>
    </source>
</evidence>
<feature type="compositionally biased region" description="Basic and acidic residues" evidence="6">
    <location>
        <begin position="393"/>
        <end position="403"/>
    </location>
</feature>
<dbReference type="EMBL" id="PYGA01000006">
    <property type="protein sequence ID" value="PSK98171.1"/>
    <property type="molecule type" value="Genomic_DNA"/>
</dbReference>
<feature type="transmembrane region" description="Helical" evidence="7">
    <location>
        <begin position="233"/>
        <end position="254"/>
    </location>
</feature>
<keyword evidence="3 7" id="KW-0812">Transmembrane</keyword>
<dbReference type="AlphaFoldDB" id="A0A2P8DLV6"/>
<keyword evidence="2" id="KW-1003">Cell membrane</keyword>
<dbReference type="InterPro" id="IPR017039">
    <property type="entry name" value="Virul_fac_BrkB"/>
</dbReference>
<gene>
    <name evidence="8" type="ORF">CLV63_106219</name>
</gene>
<evidence type="ECO:0000313" key="9">
    <source>
        <dbReference type="Proteomes" id="UP000240542"/>
    </source>
</evidence>
<organism evidence="8 9">
    <name type="scientific">Murinocardiopsis flavida</name>
    <dbReference type="NCBI Taxonomy" id="645275"/>
    <lineage>
        <taxon>Bacteria</taxon>
        <taxon>Bacillati</taxon>
        <taxon>Actinomycetota</taxon>
        <taxon>Actinomycetes</taxon>
        <taxon>Streptosporangiales</taxon>
        <taxon>Nocardiopsidaceae</taxon>
        <taxon>Murinocardiopsis</taxon>
    </lineage>
</organism>